<evidence type="ECO:0000313" key="1">
    <source>
        <dbReference type="EMBL" id="ENO16191.1"/>
    </source>
</evidence>
<protein>
    <submittedName>
        <fullName evidence="1">Uncharacterized protein</fullName>
    </submittedName>
</protein>
<dbReference type="AlphaFoldDB" id="N6WX71"/>
<proteinExistence type="predicted"/>
<gene>
    <name evidence="1" type="ORF">J057_12581</name>
</gene>
<evidence type="ECO:0000313" key="2">
    <source>
        <dbReference type="Proteomes" id="UP000013165"/>
    </source>
</evidence>
<organism evidence="1 2">
    <name type="scientific">Marinobacter nanhaiticus D15-8W</name>
    <dbReference type="NCBI Taxonomy" id="626887"/>
    <lineage>
        <taxon>Bacteria</taxon>
        <taxon>Pseudomonadati</taxon>
        <taxon>Pseudomonadota</taxon>
        <taxon>Gammaproteobacteria</taxon>
        <taxon>Pseudomonadales</taxon>
        <taxon>Marinobacteraceae</taxon>
        <taxon>Marinobacter</taxon>
    </lineage>
</organism>
<accession>N6WX71</accession>
<keyword evidence="2" id="KW-1185">Reference proteome</keyword>
<dbReference type="EMBL" id="APLQ01000011">
    <property type="protein sequence ID" value="ENO16191.1"/>
    <property type="molecule type" value="Genomic_DNA"/>
</dbReference>
<dbReference type="PATRIC" id="fig|626887.3.peg.2521"/>
<sequence length="67" mass="7872">MAQKLFRFWNSGFWKKGKDTSGKDSESRYRVDKDGNAKLNFDNEEVVRSIRAQLQSLKDFEPDRKTA</sequence>
<name>N6WX71_9GAMM</name>
<reference evidence="1 2" key="1">
    <citation type="journal article" date="2013" name="Genome Announc.">
        <title>Genome Sequence of the Polycyclic Aromatic Hydrocarbon-Degrading Bacterium Strain Marinobacter nanhaiticus D15-8WT.</title>
        <authorList>
            <person name="Cui Z."/>
            <person name="Gao W."/>
            <person name="Li Q."/>
            <person name="Xu G."/>
            <person name="Zheng L."/>
        </authorList>
    </citation>
    <scope>NUCLEOTIDE SEQUENCE [LARGE SCALE GENOMIC DNA]</scope>
    <source>
        <strain evidence="1 2">D15-8W</strain>
    </source>
</reference>
<dbReference type="HOGENOM" id="CLU_2807398_0_0_6"/>
<dbReference type="RefSeq" id="WP_004580477.1">
    <property type="nucleotide sequence ID" value="NZ_AP028878.1"/>
</dbReference>
<dbReference type="Proteomes" id="UP000013165">
    <property type="component" value="Unassembled WGS sequence"/>
</dbReference>
<dbReference type="OrthoDB" id="6372206at2"/>
<comment type="caution">
    <text evidence="1">The sequence shown here is derived from an EMBL/GenBank/DDBJ whole genome shotgun (WGS) entry which is preliminary data.</text>
</comment>